<gene>
    <name evidence="3" type="ORF">CALMAC_LOCUS618</name>
</gene>
<sequence length="210" mass="23481">SRILSVRWCCCVASLSRSLVSRSLANTGRQDLLPYRLVLLDRRQTSVKSDPPPRRDGVVGRGNNRTCQTAEDMTVVNIAMSPLRRRNCFLLLAFVVFIPFCLFVLFSAPDITSEQTLVQRLAELQVKIQYLDSMYRSRQEDLQQLVQRVELATPPGPASASENASSSTLTAPAVMGSTELRPEVRALLKNMSGMHAAHGVNPPYMLRYDR</sequence>
<dbReference type="EMBL" id="CAACVG010000662">
    <property type="protein sequence ID" value="VEN34417.1"/>
    <property type="molecule type" value="Genomic_DNA"/>
</dbReference>
<keyword evidence="2" id="KW-0472">Membrane</keyword>
<evidence type="ECO:0000313" key="3">
    <source>
        <dbReference type="EMBL" id="VEN34417.1"/>
    </source>
</evidence>
<dbReference type="Proteomes" id="UP000410492">
    <property type="component" value="Unassembled WGS sequence"/>
</dbReference>
<keyword evidence="2" id="KW-0812">Transmembrane</keyword>
<evidence type="ECO:0000256" key="1">
    <source>
        <dbReference type="SAM" id="MobiDB-lite"/>
    </source>
</evidence>
<dbReference type="OrthoDB" id="2016523at2759"/>
<evidence type="ECO:0000313" key="4">
    <source>
        <dbReference type="Proteomes" id="UP000410492"/>
    </source>
</evidence>
<evidence type="ECO:0000256" key="2">
    <source>
        <dbReference type="SAM" id="Phobius"/>
    </source>
</evidence>
<proteinExistence type="predicted"/>
<feature type="transmembrane region" description="Helical" evidence="2">
    <location>
        <begin position="88"/>
        <end position="108"/>
    </location>
</feature>
<protein>
    <submittedName>
        <fullName evidence="3">Uncharacterized protein</fullName>
    </submittedName>
</protein>
<reference evidence="3 4" key="1">
    <citation type="submission" date="2019-01" db="EMBL/GenBank/DDBJ databases">
        <authorList>
            <person name="Sayadi A."/>
        </authorList>
    </citation>
    <scope>NUCLEOTIDE SEQUENCE [LARGE SCALE GENOMIC DNA]</scope>
</reference>
<feature type="non-terminal residue" evidence="3">
    <location>
        <position position="1"/>
    </location>
</feature>
<keyword evidence="2" id="KW-1133">Transmembrane helix</keyword>
<accession>A0A653BFQ4</accession>
<organism evidence="3 4">
    <name type="scientific">Callosobruchus maculatus</name>
    <name type="common">Southern cowpea weevil</name>
    <name type="synonym">Pulse bruchid</name>
    <dbReference type="NCBI Taxonomy" id="64391"/>
    <lineage>
        <taxon>Eukaryota</taxon>
        <taxon>Metazoa</taxon>
        <taxon>Ecdysozoa</taxon>
        <taxon>Arthropoda</taxon>
        <taxon>Hexapoda</taxon>
        <taxon>Insecta</taxon>
        <taxon>Pterygota</taxon>
        <taxon>Neoptera</taxon>
        <taxon>Endopterygota</taxon>
        <taxon>Coleoptera</taxon>
        <taxon>Polyphaga</taxon>
        <taxon>Cucujiformia</taxon>
        <taxon>Chrysomeloidea</taxon>
        <taxon>Chrysomelidae</taxon>
        <taxon>Bruchinae</taxon>
        <taxon>Bruchini</taxon>
        <taxon>Callosobruchus</taxon>
    </lineage>
</organism>
<keyword evidence="4" id="KW-1185">Reference proteome</keyword>
<feature type="compositionally biased region" description="Polar residues" evidence="1">
    <location>
        <begin position="160"/>
        <end position="170"/>
    </location>
</feature>
<dbReference type="AlphaFoldDB" id="A0A653BFQ4"/>
<name>A0A653BFQ4_CALMS</name>
<feature type="region of interest" description="Disordered" evidence="1">
    <location>
        <begin position="153"/>
        <end position="172"/>
    </location>
</feature>